<dbReference type="EMBL" id="NMUH01002280">
    <property type="protein sequence ID" value="MQL99013.1"/>
    <property type="molecule type" value="Genomic_DNA"/>
</dbReference>
<reference evidence="1" key="1">
    <citation type="submission" date="2017-07" db="EMBL/GenBank/DDBJ databases">
        <title>Taro Niue Genome Assembly and Annotation.</title>
        <authorList>
            <person name="Atibalentja N."/>
            <person name="Keating K."/>
            <person name="Fields C.J."/>
        </authorList>
    </citation>
    <scope>NUCLEOTIDE SEQUENCE</scope>
    <source>
        <strain evidence="1">Niue_2</strain>
        <tissue evidence="1">Leaf</tissue>
    </source>
</reference>
<protein>
    <submittedName>
        <fullName evidence="1">Uncharacterized protein</fullName>
    </submittedName>
</protein>
<name>A0A843W400_COLES</name>
<evidence type="ECO:0000313" key="2">
    <source>
        <dbReference type="Proteomes" id="UP000652761"/>
    </source>
</evidence>
<sequence length="90" mass="9685">MDAHTYTQLGMSSVLETLCGQAFGAKKYSMLGVYLRTAIVDPPSPLRHTAAAFVHVCRPNPALDGAGRRYRRPGGAGGRLVHPAPLWLLV</sequence>
<evidence type="ECO:0000313" key="1">
    <source>
        <dbReference type="EMBL" id="MQL99013.1"/>
    </source>
</evidence>
<organism evidence="1 2">
    <name type="scientific">Colocasia esculenta</name>
    <name type="common">Wild taro</name>
    <name type="synonym">Arum esculentum</name>
    <dbReference type="NCBI Taxonomy" id="4460"/>
    <lineage>
        <taxon>Eukaryota</taxon>
        <taxon>Viridiplantae</taxon>
        <taxon>Streptophyta</taxon>
        <taxon>Embryophyta</taxon>
        <taxon>Tracheophyta</taxon>
        <taxon>Spermatophyta</taxon>
        <taxon>Magnoliopsida</taxon>
        <taxon>Liliopsida</taxon>
        <taxon>Araceae</taxon>
        <taxon>Aroideae</taxon>
        <taxon>Colocasieae</taxon>
        <taxon>Colocasia</taxon>
    </lineage>
</organism>
<dbReference type="OrthoDB" id="2126698at2759"/>
<proteinExistence type="predicted"/>
<accession>A0A843W400</accession>
<gene>
    <name evidence="1" type="ORF">Taro_031730</name>
</gene>
<keyword evidence="2" id="KW-1185">Reference proteome</keyword>
<dbReference type="AlphaFoldDB" id="A0A843W400"/>
<dbReference type="Proteomes" id="UP000652761">
    <property type="component" value="Unassembled WGS sequence"/>
</dbReference>
<comment type="caution">
    <text evidence="1">The sequence shown here is derived from an EMBL/GenBank/DDBJ whole genome shotgun (WGS) entry which is preliminary data.</text>
</comment>